<organism evidence="2 3">
    <name type="scientific">Eiseniibacteriota bacterium</name>
    <dbReference type="NCBI Taxonomy" id="2212470"/>
    <lineage>
        <taxon>Bacteria</taxon>
        <taxon>Candidatus Eiseniibacteriota</taxon>
    </lineage>
</organism>
<dbReference type="SUPFAM" id="SSF48452">
    <property type="entry name" value="TPR-like"/>
    <property type="match status" value="1"/>
</dbReference>
<name>A0A538U0B3_UNCEI</name>
<accession>A0A538U0B3</accession>
<dbReference type="Proteomes" id="UP000319836">
    <property type="component" value="Unassembled WGS sequence"/>
</dbReference>
<keyword evidence="1" id="KW-0812">Transmembrane</keyword>
<feature type="transmembrane region" description="Helical" evidence="1">
    <location>
        <begin position="147"/>
        <end position="177"/>
    </location>
</feature>
<dbReference type="EMBL" id="VBPA01000325">
    <property type="protein sequence ID" value="TMQ69219.1"/>
    <property type="molecule type" value="Genomic_DNA"/>
</dbReference>
<dbReference type="AlphaFoldDB" id="A0A538U0B3"/>
<protein>
    <submittedName>
        <fullName evidence="2">Uncharacterized protein</fullName>
    </submittedName>
</protein>
<sequence length="639" mass="71650">MVAFGCILFTVTFRLIDSDFWQHLLVGRVIWERGAIPREHLWSWVTYGRPEVLPSWLFRAALWPFDAAGGVTGLFAWRWLTTLLAFGCAWAAARTMGARGLWPLIALAWCALVYRARSQVRPETLAAVLMMAEVWLLERARHGKQRALWWLVPIAWVWVNAHVSYFIAFVLLGVHALGTRLARRAPAPFLRVGLAMAVIALVNPFGWRELWQPFDYALHLSHEPLFRGIGELQPVSLGTGWRDGLWILIVMWPLLALWHGLRRGWDGVELATCALVTAYALPSQRFLGVYALLAAPYVGRDLEAWIAARRWPAWTASPAARASLAAATCVLIGVPEWRRPLLRPGVGIALERFPVAACDFMERHGVRGRGFEHFRFVGYQAWRFWPDRSRLPFMDIHQSGSPADRAAFASAFTNPSSWPALTRRYGLDYALLDRRQRSGAELLDVVDADSAWALVFLDDAAALYVRRASLTAVADSFAFHALGGGARRLALVTRDAAAATRVRDDLRRELERALTESRWNATAHSLLADLDMAENRGREARAHLERALAVDPELATAHDRLGVIDLFERRPDRALAEFAKERAISGSIPGLDLAVAMAYQQRGDLTRARRSLRAELSRNPDNVAARARLDSLEAAPTPH</sequence>
<evidence type="ECO:0000313" key="2">
    <source>
        <dbReference type="EMBL" id="TMQ69219.1"/>
    </source>
</evidence>
<proteinExistence type="predicted"/>
<keyword evidence="1" id="KW-1133">Transmembrane helix</keyword>
<evidence type="ECO:0000256" key="1">
    <source>
        <dbReference type="SAM" id="Phobius"/>
    </source>
</evidence>
<dbReference type="InterPro" id="IPR011990">
    <property type="entry name" value="TPR-like_helical_dom_sf"/>
</dbReference>
<reference evidence="2 3" key="1">
    <citation type="journal article" date="2019" name="Nat. Microbiol.">
        <title>Mediterranean grassland soil C-N compound turnover is dependent on rainfall and depth, and is mediated by genomically divergent microorganisms.</title>
        <authorList>
            <person name="Diamond S."/>
            <person name="Andeer P.F."/>
            <person name="Li Z."/>
            <person name="Crits-Christoph A."/>
            <person name="Burstein D."/>
            <person name="Anantharaman K."/>
            <person name="Lane K.R."/>
            <person name="Thomas B.C."/>
            <person name="Pan C."/>
            <person name="Northen T.R."/>
            <person name="Banfield J.F."/>
        </authorList>
    </citation>
    <scope>NUCLEOTIDE SEQUENCE [LARGE SCALE GENOMIC DNA]</scope>
    <source>
        <strain evidence="2">WS_10</strain>
    </source>
</reference>
<feature type="transmembrane region" description="Helical" evidence="1">
    <location>
        <begin position="189"/>
        <end position="207"/>
    </location>
</feature>
<evidence type="ECO:0000313" key="3">
    <source>
        <dbReference type="Proteomes" id="UP000319836"/>
    </source>
</evidence>
<dbReference type="Gene3D" id="1.25.40.10">
    <property type="entry name" value="Tetratricopeptide repeat domain"/>
    <property type="match status" value="1"/>
</dbReference>
<comment type="caution">
    <text evidence="2">The sequence shown here is derived from an EMBL/GenBank/DDBJ whole genome shotgun (WGS) entry which is preliminary data.</text>
</comment>
<gene>
    <name evidence="2" type="ORF">E6K80_12430</name>
</gene>
<keyword evidence="1" id="KW-0472">Membrane</keyword>